<dbReference type="AlphaFoldDB" id="A0A183EDC2"/>
<accession>A0A183EDC2</accession>
<reference evidence="2 3" key="2">
    <citation type="submission" date="2018-11" db="EMBL/GenBank/DDBJ databases">
        <authorList>
            <consortium name="Pathogen Informatics"/>
        </authorList>
    </citation>
    <scope>NUCLEOTIDE SEQUENCE [LARGE SCALE GENOMIC DNA]</scope>
</reference>
<name>A0A183EDC2_9BILA</name>
<sequence length="169" mass="18655">MDHEMSSKSQSPPPSSNKQQSAMPDILPDLKDLLICIFDTVGASQLTSRYQIKILHAINNKPASVIEILADYYLAHLAEVQQQLSTTDIAVTIAFARRIVDSDCADSVAAVSALAFSRYVCALVMKNGDCDLKLIHELIKALAEELHCDDIISKLNALEIFKTKHIFII</sequence>
<dbReference type="WBParaSite" id="GPUH_0001898801-mRNA-1">
    <property type="protein sequence ID" value="GPUH_0001898801-mRNA-1"/>
    <property type="gene ID" value="GPUH_0001898801"/>
</dbReference>
<dbReference type="Proteomes" id="UP000271098">
    <property type="component" value="Unassembled WGS sequence"/>
</dbReference>
<evidence type="ECO:0000313" key="2">
    <source>
        <dbReference type="EMBL" id="VDN32820.1"/>
    </source>
</evidence>
<proteinExistence type="predicted"/>
<evidence type="ECO:0000313" key="4">
    <source>
        <dbReference type="WBParaSite" id="GPUH_0001898801-mRNA-1"/>
    </source>
</evidence>
<organism evidence="4">
    <name type="scientific">Gongylonema pulchrum</name>
    <dbReference type="NCBI Taxonomy" id="637853"/>
    <lineage>
        <taxon>Eukaryota</taxon>
        <taxon>Metazoa</taxon>
        <taxon>Ecdysozoa</taxon>
        <taxon>Nematoda</taxon>
        <taxon>Chromadorea</taxon>
        <taxon>Rhabditida</taxon>
        <taxon>Spirurina</taxon>
        <taxon>Spiruromorpha</taxon>
        <taxon>Spiruroidea</taxon>
        <taxon>Gongylonematidae</taxon>
        <taxon>Gongylonema</taxon>
    </lineage>
</organism>
<evidence type="ECO:0000313" key="3">
    <source>
        <dbReference type="Proteomes" id="UP000271098"/>
    </source>
</evidence>
<reference evidence="4" key="1">
    <citation type="submission" date="2016-06" db="UniProtKB">
        <authorList>
            <consortium name="WormBaseParasite"/>
        </authorList>
    </citation>
    <scope>IDENTIFICATION</scope>
</reference>
<keyword evidence="3" id="KW-1185">Reference proteome</keyword>
<evidence type="ECO:0000256" key="1">
    <source>
        <dbReference type="SAM" id="MobiDB-lite"/>
    </source>
</evidence>
<dbReference type="EMBL" id="UYRT01087659">
    <property type="protein sequence ID" value="VDN32820.1"/>
    <property type="molecule type" value="Genomic_DNA"/>
</dbReference>
<protein>
    <submittedName>
        <fullName evidence="4">Adaptin_N domain-containing protein</fullName>
    </submittedName>
</protein>
<gene>
    <name evidence="2" type="ORF">GPUH_LOCUS18964</name>
</gene>
<feature type="region of interest" description="Disordered" evidence="1">
    <location>
        <begin position="1"/>
        <end position="22"/>
    </location>
</feature>